<dbReference type="AlphaFoldDB" id="A0A2H0X793"/>
<evidence type="ECO:0000256" key="1">
    <source>
        <dbReference type="SAM" id="Phobius"/>
    </source>
</evidence>
<sequence>MDELKVTNQNAEQMLEFVESFIGEQLTIKISKDSCVAAFPLLFRVVEKLAAAKGKKLTWQGLDKTSRQLLGYLYPSDLTSLPRDEELGRRKHQIKFPVNFFSIFGVLKNMPKVKPLYSFILLPILFTLLLIGGFIYLKNKTWAKVELTVSSDQLVQDFDLAGKVNLEPDDADFLPLTLIENSGKKKHQIATTGEKVVGTKAAGAITIYNKTDSDKVFKAGTIVSLITTEDTIKFLMDQEVNVPARKIAAASAQAIEYKSGSASVSVAAQEIGSLGNLAKAQNFTVANESPSSFVAINEADFGGGESRNVRVVTQEDYSNSQSSAKALLLEEGVAQIRSRMVGDQRLEQQALQSSIINTEYSHKVGDETDTLSVTLDLKIRAGVYSEQTLKDMVKQRLEEKVPDNYSLTDDPISVSVENVTGSLDQTLYFNCRVKGFIIPRFKKEELSRSIVGLSLSSASDYLKSLRGLSSIRIILGSPIPFLDSLITQGRLPSNADSIVVEITSQ</sequence>
<evidence type="ECO:0000313" key="2">
    <source>
        <dbReference type="EMBL" id="PIS20796.1"/>
    </source>
</evidence>
<keyword evidence="1" id="KW-1133">Transmembrane helix</keyword>
<accession>A0A2H0X793</accession>
<dbReference type="Proteomes" id="UP000231414">
    <property type="component" value="Unassembled WGS sequence"/>
</dbReference>
<reference evidence="3" key="1">
    <citation type="submission" date="2017-09" db="EMBL/GenBank/DDBJ databases">
        <title>Depth-based differentiation of microbial function through sediment-hosted aquifers and enrichment of novel symbionts in the deep terrestrial subsurface.</title>
        <authorList>
            <person name="Probst A.J."/>
            <person name="Ladd B."/>
            <person name="Jarett J.K."/>
            <person name="Geller-Mcgrath D.E."/>
            <person name="Sieber C.M.K."/>
            <person name="Emerson J.B."/>
            <person name="Anantharaman K."/>
            <person name="Thomas B.C."/>
            <person name="Malmstrom R."/>
            <person name="Stieglmeier M."/>
            <person name="Klingl A."/>
            <person name="Woyke T."/>
            <person name="Ryan C.M."/>
            <person name="Banfield J.F."/>
        </authorList>
    </citation>
    <scope>NUCLEOTIDE SEQUENCE [LARGE SCALE GENOMIC DNA]</scope>
</reference>
<evidence type="ECO:0000313" key="3">
    <source>
        <dbReference type="Proteomes" id="UP000231414"/>
    </source>
</evidence>
<gene>
    <name evidence="2" type="ORF">COT52_02125</name>
</gene>
<proteinExistence type="predicted"/>
<comment type="caution">
    <text evidence="2">The sequence shown here is derived from an EMBL/GenBank/DDBJ whole genome shotgun (WGS) entry which is preliminary data.</text>
</comment>
<dbReference type="EMBL" id="PEYW01000029">
    <property type="protein sequence ID" value="PIS20796.1"/>
    <property type="molecule type" value="Genomic_DNA"/>
</dbReference>
<evidence type="ECO:0008006" key="4">
    <source>
        <dbReference type="Google" id="ProtNLM"/>
    </source>
</evidence>
<organism evidence="2 3">
    <name type="scientific">candidate division WWE3 bacterium CG08_land_8_20_14_0_20_43_13</name>
    <dbReference type="NCBI Taxonomy" id="1975087"/>
    <lineage>
        <taxon>Bacteria</taxon>
        <taxon>Katanobacteria</taxon>
    </lineage>
</organism>
<name>A0A2H0X793_UNCKA</name>
<keyword evidence="1" id="KW-0472">Membrane</keyword>
<feature type="transmembrane region" description="Helical" evidence="1">
    <location>
        <begin position="116"/>
        <end position="137"/>
    </location>
</feature>
<protein>
    <recommendedName>
        <fullName evidence="4">Baseplate protein J-like domain-containing protein</fullName>
    </recommendedName>
</protein>
<keyword evidence="1" id="KW-0812">Transmembrane</keyword>